<dbReference type="EMBL" id="GBXM01068427">
    <property type="protein sequence ID" value="JAH40150.1"/>
    <property type="molecule type" value="Transcribed_RNA"/>
</dbReference>
<reference evidence="1" key="2">
    <citation type="journal article" date="2015" name="Fish Shellfish Immunol.">
        <title>Early steps in the European eel (Anguilla anguilla)-Vibrio vulnificus interaction in the gills: Role of the RtxA13 toxin.</title>
        <authorList>
            <person name="Callol A."/>
            <person name="Pajuelo D."/>
            <person name="Ebbesson L."/>
            <person name="Teles M."/>
            <person name="MacKenzie S."/>
            <person name="Amaro C."/>
        </authorList>
    </citation>
    <scope>NUCLEOTIDE SEQUENCE</scope>
</reference>
<proteinExistence type="predicted"/>
<dbReference type="AlphaFoldDB" id="A0A0E9SHI4"/>
<accession>A0A0E9SHI4</accession>
<reference evidence="1" key="1">
    <citation type="submission" date="2014-11" db="EMBL/GenBank/DDBJ databases">
        <authorList>
            <person name="Amaro Gonzalez C."/>
        </authorList>
    </citation>
    <scope>NUCLEOTIDE SEQUENCE</scope>
</reference>
<organism evidence="1">
    <name type="scientific">Anguilla anguilla</name>
    <name type="common">European freshwater eel</name>
    <name type="synonym">Muraena anguilla</name>
    <dbReference type="NCBI Taxonomy" id="7936"/>
    <lineage>
        <taxon>Eukaryota</taxon>
        <taxon>Metazoa</taxon>
        <taxon>Chordata</taxon>
        <taxon>Craniata</taxon>
        <taxon>Vertebrata</taxon>
        <taxon>Euteleostomi</taxon>
        <taxon>Actinopterygii</taxon>
        <taxon>Neopterygii</taxon>
        <taxon>Teleostei</taxon>
        <taxon>Anguilliformes</taxon>
        <taxon>Anguillidae</taxon>
        <taxon>Anguilla</taxon>
    </lineage>
</organism>
<evidence type="ECO:0000313" key="1">
    <source>
        <dbReference type="EMBL" id="JAH40150.1"/>
    </source>
</evidence>
<sequence>MSGVLKRIHLCVSSRVFTSTCGAEDKSYSALEQNMNQPLACGAKSWPENQGNGMDKRLLELAMSC</sequence>
<protein>
    <submittedName>
        <fullName evidence="1">Uncharacterized protein</fullName>
    </submittedName>
</protein>
<name>A0A0E9SHI4_ANGAN</name>